<evidence type="ECO:0000313" key="3">
    <source>
        <dbReference type="EMBL" id="KXS21573.1"/>
    </source>
</evidence>
<evidence type="ECO:0000313" key="4">
    <source>
        <dbReference type="Proteomes" id="UP000070544"/>
    </source>
</evidence>
<dbReference type="CDD" id="cd03814">
    <property type="entry name" value="GT4-like"/>
    <property type="match status" value="1"/>
</dbReference>
<dbReference type="Gene3D" id="3.40.50.2000">
    <property type="entry name" value="Glycogen Phosphorylase B"/>
    <property type="match status" value="2"/>
</dbReference>
<evidence type="ECO:0000256" key="1">
    <source>
        <dbReference type="SAM" id="MobiDB-lite"/>
    </source>
</evidence>
<dbReference type="EMBL" id="KQ965732">
    <property type="protein sequence ID" value="KXS21573.1"/>
    <property type="molecule type" value="Genomic_DNA"/>
</dbReference>
<evidence type="ECO:0000259" key="2">
    <source>
        <dbReference type="Pfam" id="PF13439"/>
    </source>
</evidence>
<dbReference type="AlphaFoldDB" id="A0A139AYC2"/>
<dbReference type="InterPro" id="IPR050194">
    <property type="entry name" value="Glycosyltransferase_grp1"/>
</dbReference>
<feature type="domain" description="Glycosyltransferase subfamily 4-like N-terminal" evidence="2">
    <location>
        <begin position="60"/>
        <end position="212"/>
    </location>
</feature>
<proteinExistence type="predicted"/>
<dbReference type="PANTHER" id="PTHR45947">
    <property type="entry name" value="SULFOQUINOVOSYL TRANSFERASE SQD2"/>
    <property type="match status" value="1"/>
</dbReference>
<sequence length="499" mass="56064">MTTTPGVASGYAFVKSAEDRNTDGDVSATVERSSLYQTMQRNPNAGYRLMLVSDTFSPQVNGVVTTIKNLIAFCQRLGLEVDIIEPSQFMNVGFPIYPEVRLCINMWHVGIRLCEFRPHAVHIFTEGPLGVSARVFCGGRNIPFTTSYHTRFPEYLHALVGLPVSVSYPFLRWFHAEAQSCLVPTPTVRAELTHRFGPASKLYNWTRGVDISTFDMELRRQEAWREIEDLVRIKATGRKILLWVGRISREKNVEEFCELGEEFGAKVLVGDGPIRPKMEAKYGKTVHFAGFKRGRDLALYYAAADVFVFTSKTDTFGNVMIEAMACGTPVAAFPVTGPIDVVEHGVTGFIHPKFNDDEPDGVSLGASIRSCLTLSPDDVARRCQEVWTLDAMGRIFVDNLVVLEHPEDRFKMRRKKHKINYWTALLALIIYRLYMDSGLESHQRFGPGSKSSLAIPEKPAKPENEEEKKAATQTLWSVWSSVIMTIYLLSVIPQMSSFG</sequence>
<keyword evidence="4" id="KW-1185">Reference proteome</keyword>
<protein>
    <submittedName>
        <fullName evidence="3">Glycosyltransferase family 4 protein</fullName>
    </submittedName>
</protein>
<dbReference type="Proteomes" id="UP000070544">
    <property type="component" value="Unassembled WGS sequence"/>
</dbReference>
<dbReference type="Pfam" id="PF13439">
    <property type="entry name" value="Glyco_transf_4"/>
    <property type="match status" value="1"/>
</dbReference>
<accession>A0A139AYC2</accession>
<feature type="region of interest" description="Disordered" evidence="1">
    <location>
        <begin position="445"/>
        <end position="467"/>
    </location>
</feature>
<dbReference type="SUPFAM" id="SSF53756">
    <property type="entry name" value="UDP-Glycosyltransferase/glycogen phosphorylase"/>
    <property type="match status" value="1"/>
</dbReference>
<dbReference type="STRING" id="1344416.A0A139AYC2"/>
<gene>
    <name evidence="3" type="ORF">M427DRAFT_50999</name>
</gene>
<feature type="compositionally biased region" description="Basic and acidic residues" evidence="1">
    <location>
        <begin position="458"/>
        <end position="467"/>
    </location>
</feature>
<dbReference type="InterPro" id="IPR028098">
    <property type="entry name" value="Glyco_trans_4-like_N"/>
</dbReference>
<dbReference type="PANTHER" id="PTHR45947:SF3">
    <property type="entry name" value="SULFOQUINOVOSYL TRANSFERASE SQD2"/>
    <property type="match status" value="1"/>
</dbReference>
<organism evidence="3 4">
    <name type="scientific">Gonapodya prolifera (strain JEL478)</name>
    <name type="common">Monoblepharis prolifera</name>
    <dbReference type="NCBI Taxonomy" id="1344416"/>
    <lineage>
        <taxon>Eukaryota</taxon>
        <taxon>Fungi</taxon>
        <taxon>Fungi incertae sedis</taxon>
        <taxon>Chytridiomycota</taxon>
        <taxon>Chytridiomycota incertae sedis</taxon>
        <taxon>Monoblepharidomycetes</taxon>
        <taxon>Monoblepharidales</taxon>
        <taxon>Gonapodyaceae</taxon>
        <taxon>Gonapodya</taxon>
    </lineage>
</organism>
<reference evidence="3 4" key="1">
    <citation type="journal article" date="2015" name="Genome Biol. Evol.">
        <title>Phylogenomic analyses indicate that early fungi evolved digesting cell walls of algal ancestors of land plants.</title>
        <authorList>
            <person name="Chang Y."/>
            <person name="Wang S."/>
            <person name="Sekimoto S."/>
            <person name="Aerts A.L."/>
            <person name="Choi C."/>
            <person name="Clum A."/>
            <person name="LaButti K.M."/>
            <person name="Lindquist E.A."/>
            <person name="Yee Ngan C."/>
            <person name="Ohm R.A."/>
            <person name="Salamov A.A."/>
            <person name="Grigoriev I.V."/>
            <person name="Spatafora J.W."/>
            <person name="Berbee M.L."/>
        </authorList>
    </citation>
    <scope>NUCLEOTIDE SEQUENCE [LARGE SCALE GENOMIC DNA]</scope>
    <source>
        <strain evidence="3 4">JEL478</strain>
    </source>
</reference>
<dbReference type="OrthoDB" id="443318at2759"/>
<keyword evidence="3" id="KW-0808">Transferase</keyword>
<name>A0A139AYC2_GONPJ</name>
<dbReference type="GO" id="GO:0016757">
    <property type="term" value="F:glycosyltransferase activity"/>
    <property type="evidence" value="ECO:0007669"/>
    <property type="project" value="TreeGrafter"/>
</dbReference>
<dbReference type="Pfam" id="PF13692">
    <property type="entry name" value="Glyco_trans_1_4"/>
    <property type="match status" value="1"/>
</dbReference>